<protein>
    <submittedName>
        <fullName evidence="6">Peptidoglycan endopeptidase</fullName>
    </submittedName>
</protein>
<dbReference type="SUPFAM" id="SSF54001">
    <property type="entry name" value="Cysteine proteinases"/>
    <property type="match status" value="1"/>
</dbReference>
<sequence length="251" mass="25061">MNQNPSTAVAVANDAAKPARSQAKRIGQMAGAAALSLGLVGAFGLPAYAVAPTVEGAPDADITQQQLVTPMTDVQISPVVSLDGEVGADILEQERKEKEKEEKAAAAAAAQLAAGQNAASAATATAGPAGKSSADVPAGVGAEGLVAAALAQVGVSQDCTDLVQNALAGIGLTERRDMGGYDHGVSDFYRYGTPVTDGNYAPGDILIWAGAPHVAIYIGNGQAVHGGWGGNQTVVNTYASPSATPDVVRLG</sequence>
<keyword evidence="2" id="KW-0645">Protease</keyword>
<dbReference type="InterPro" id="IPR038765">
    <property type="entry name" value="Papain-like_cys_pep_sf"/>
</dbReference>
<evidence type="ECO:0000259" key="5">
    <source>
        <dbReference type="PROSITE" id="PS51935"/>
    </source>
</evidence>
<dbReference type="Pfam" id="PF00877">
    <property type="entry name" value="NLPC_P60"/>
    <property type="match status" value="1"/>
</dbReference>
<evidence type="ECO:0000256" key="3">
    <source>
        <dbReference type="ARBA" id="ARBA00022801"/>
    </source>
</evidence>
<evidence type="ECO:0000256" key="2">
    <source>
        <dbReference type="ARBA" id="ARBA00022670"/>
    </source>
</evidence>
<keyword evidence="7" id="KW-1185">Reference proteome</keyword>
<evidence type="ECO:0000256" key="1">
    <source>
        <dbReference type="ARBA" id="ARBA00007074"/>
    </source>
</evidence>
<keyword evidence="3" id="KW-0378">Hydrolase</keyword>
<evidence type="ECO:0000256" key="4">
    <source>
        <dbReference type="ARBA" id="ARBA00022807"/>
    </source>
</evidence>
<comment type="caution">
    <text evidence="6">The sequence shown here is derived from an EMBL/GenBank/DDBJ whole genome shotgun (WGS) entry which is preliminary data.</text>
</comment>
<organism evidence="6 7">
    <name type="scientific">Leucobacter chromiireducens subsp. solipictus</name>
    <dbReference type="NCBI Taxonomy" id="398235"/>
    <lineage>
        <taxon>Bacteria</taxon>
        <taxon>Bacillati</taxon>
        <taxon>Actinomycetota</taxon>
        <taxon>Actinomycetes</taxon>
        <taxon>Micrococcales</taxon>
        <taxon>Microbacteriaceae</taxon>
        <taxon>Leucobacter</taxon>
    </lineage>
</organism>
<comment type="similarity">
    <text evidence="1">Belongs to the peptidase C40 family.</text>
</comment>
<gene>
    <name evidence="6" type="ORF">D3230_05450</name>
</gene>
<dbReference type="Proteomes" id="UP001645859">
    <property type="component" value="Unassembled WGS sequence"/>
</dbReference>
<accession>A0ABS1SDW9</accession>
<proteinExistence type="inferred from homology"/>
<name>A0ABS1SDW9_9MICO</name>
<evidence type="ECO:0000313" key="6">
    <source>
        <dbReference type="EMBL" id="MBL3678743.1"/>
    </source>
</evidence>
<dbReference type="InterPro" id="IPR000064">
    <property type="entry name" value="NLP_P60_dom"/>
</dbReference>
<dbReference type="RefSeq" id="WP_202343986.1">
    <property type="nucleotide sequence ID" value="NZ_BAAAPI010000008.1"/>
</dbReference>
<keyword evidence="4" id="KW-0788">Thiol protease</keyword>
<dbReference type="Gene3D" id="3.90.1720.10">
    <property type="entry name" value="endopeptidase domain like (from Nostoc punctiforme)"/>
    <property type="match status" value="1"/>
</dbReference>
<dbReference type="EMBL" id="QYAC01000002">
    <property type="protein sequence ID" value="MBL3678743.1"/>
    <property type="molecule type" value="Genomic_DNA"/>
</dbReference>
<feature type="domain" description="NlpC/P60" evidence="5">
    <location>
        <begin position="120"/>
        <end position="251"/>
    </location>
</feature>
<reference evidence="6 7" key="1">
    <citation type="submission" date="2018-09" db="EMBL/GenBank/DDBJ databases">
        <title>Comparative genomics of Leucobacter spp.</title>
        <authorList>
            <person name="Reis A.C."/>
            <person name="Kolvenbach B.A."/>
            <person name="Corvini P.F.X."/>
            <person name="Nunes O.C."/>
        </authorList>
    </citation>
    <scope>NUCLEOTIDE SEQUENCE [LARGE SCALE GENOMIC DNA]</scope>
    <source>
        <strain evidence="6 7">TAN 31504</strain>
    </source>
</reference>
<dbReference type="PROSITE" id="PS51935">
    <property type="entry name" value="NLPC_P60"/>
    <property type="match status" value="1"/>
</dbReference>
<evidence type="ECO:0000313" key="7">
    <source>
        <dbReference type="Proteomes" id="UP001645859"/>
    </source>
</evidence>